<evidence type="ECO:0000313" key="2">
    <source>
        <dbReference type="EMBL" id="MDF3291679.1"/>
    </source>
</evidence>
<comment type="caution">
    <text evidence="2">The sequence shown here is derived from an EMBL/GenBank/DDBJ whole genome shotgun (WGS) entry which is preliminary data.</text>
</comment>
<accession>A0ABT5ZPB8</accession>
<gene>
    <name evidence="2" type="ORF">P3G67_21105</name>
</gene>
<feature type="transmembrane region" description="Helical" evidence="1">
    <location>
        <begin position="114"/>
        <end position="134"/>
    </location>
</feature>
<evidence type="ECO:0008006" key="4">
    <source>
        <dbReference type="Google" id="ProtNLM"/>
    </source>
</evidence>
<dbReference type="EMBL" id="JARJBC010000013">
    <property type="protein sequence ID" value="MDF3291679.1"/>
    <property type="molecule type" value="Genomic_DNA"/>
</dbReference>
<keyword evidence="1" id="KW-0472">Membrane</keyword>
<reference evidence="2 3" key="1">
    <citation type="submission" date="2023-03" db="EMBL/GenBank/DDBJ databases">
        <title>Draft genome sequence of Streptomyces sp. RB6PN23 isolated from peat swamp forest in Thailand.</title>
        <authorList>
            <person name="Klaysubun C."/>
            <person name="Duangmal K."/>
        </authorList>
    </citation>
    <scope>NUCLEOTIDE SEQUENCE [LARGE SCALE GENOMIC DNA]</scope>
    <source>
        <strain evidence="2 3">RB6PN23</strain>
    </source>
</reference>
<evidence type="ECO:0000313" key="3">
    <source>
        <dbReference type="Proteomes" id="UP001216579"/>
    </source>
</evidence>
<protein>
    <recommendedName>
        <fullName evidence="4">DUF3592 domain-containing protein</fullName>
    </recommendedName>
</protein>
<keyword evidence="1" id="KW-0812">Transmembrane</keyword>
<evidence type="ECO:0000256" key="1">
    <source>
        <dbReference type="SAM" id="Phobius"/>
    </source>
</evidence>
<dbReference type="Proteomes" id="UP001216579">
    <property type="component" value="Unassembled WGS sequence"/>
</dbReference>
<sequence>MVVAVFAGITGVCGVLAALAGAVGLREVRRVRRFGEVARALVKRAPGDVSGEPWPPRPSLQFATSDGRVVEIVSPVPPSRRLRLLDGETVLVSYDPADPRSVVVHRRERVGLEYGFIAAGSVLVLVCGVLLVVAG</sequence>
<organism evidence="2 3">
    <name type="scientific">Streptomyces silvisoli</name>
    <dbReference type="NCBI Taxonomy" id="3034235"/>
    <lineage>
        <taxon>Bacteria</taxon>
        <taxon>Bacillati</taxon>
        <taxon>Actinomycetota</taxon>
        <taxon>Actinomycetes</taxon>
        <taxon>Kitasatosporales</taxon>
        <taxon>Streptomycetaceae</taxon>
        <taxon>Streptomyces</taxon>
    </lineage>
</organism>
<keyword evidence="1" id="KW-1133">Transmembrane helix</keyword>
<feature type="transmembrane region" description="Helical" evidence="1">
    <location>
        <begin position="6"/>
        <end position="25"/>
    </location>
</feature>
<name>A0ABT5ZPB8_9ACTN</name>
<proteinExistence type="predicted"/>
<dbReference type="RefSeq" id="WP_276094849.1">
    <property type="nucleotide sequence ID" value="NZ_JARJBC010000013.1"/>
</dbReference>
<keyword evidence="3" id="KW-1185">Reference proteome</keyword>